<feature type="region of interest" description="Disordered" evidence="5">
    <location>
        <begin position="203"/>
        <end position="230"/>
    </location>
</feature>
<keyword evidence="2" id="KW-1015">Disulfide bond</keyword>
<sequence length="397" mass="43424">MFEVLVDLNLRSQWDSVVTLTCADGKWNKQVTCEPVDCGRPDKYHVHPAVFSFPEGTTYGSRCSFQCRPPAQLIGSNNVLTCLEDGMWSFPEALCELRCPAPPPVPHAVLQSKRCNATGLKVGSFCKYKCLPGYHVPNTSKPRRRAFKRQCTEEGSWQEGACVPVTCEAPPPVFHGSYQCTRAFQFNSDCRLSCPGPGRAVNVSTAPNAGTSTSSTSSSSSSSSSSSLGTNLTVRASGRCQQGSTSTVIRCRKDGNWTGSFQLCPHVTGQCPLPQNLSPNIHLSCKNGYDIGVECELTCKDGNNNVVILPSNMTTEHLMKDHWRNPPRVKPFMGDNYCDGINNRAFCNYDGGDCCHSTVKTKKVIPFPMSCDVRDDCACRDPRAQENSGGHRRRSLG</sequence>
<comment type="caution">
    <text evidence="7">The sequence shown here is derived from an EMBL/GenBank/DDBJ whole genome shotgun (WGS) entry which is preliminary data.</text>
</comment>
<evidence type="ECO:0000256" key="3">
    <source>
        <dbReference type="ARBA" id="ARBA00023180"/>
    </source>
</evidence>
<evidence type="ECO:0000256" key="5">
    <source>
        <dbReference type="SAM" id="MobiDB-lite"/>
    </source>
</evidence>
<dbReference type="SUPFAM" id="SSF57535">
    <property type="entry name" value="Complement control module/SCR domain"/>
    <property type="match status" value="2"/>
</dbReference>
<dbReference type="InterPro" id="IPR000800">
    <property type="entry name" value="Notch_dom"/>
</dbReference>
<dbReference type="Proteomes" id="UP001591681">
    <property type="component" value="Unassembled WGS sequence"/>
</dbReference>
<evidence type="ECO:0000256" key="1">
    <source>
        <dbReference type="ARBA" id="ARBA00022737"/>
    </source>
</evidence>
<dbReference type="EMBL" id="JBHFQA010000010">
    <property type="protein sequence ID" value="KAL2092343.1"/>
    <property type="molecule type" value="Genomic_DNA"/>
</dbReference>
<protein>
    <recommendedName>
        <fullName evidence="6">Sushi domain-containing protein</fullName>
    </recommendedName>
</protein>
<evidence type="ECO:0000313" key="8">
    <source>
        <dbReference type="Proteomes" id="UP001591681"/>
    </source>
</evidence>
<dbReference type="FunFam" id="2.10.70.10:FF:000045">
    <property type="entry name" value="Pappalysin 1"/>
    <property type="match status" value="1"/>
</dbReference>
<keyword evidence="3" id="KW-0325">Glycoprotein</keyword>
<dbReference type="AlphaFoldDB" id="A0ABD1K092"/>
<dbReference type="SMART" id="SM00032">
    <property type="entry name" value="CCP"/>
    <property type="match status" value="3"/>
</dbReference>
<feature type="compositionally biased region" description="Low complexity" evidence="5">
    <location>
        <begin position="211"/>
        <end position="227"/>
    </location>
</feature>
<dbReference type="PANTHER" id="PTHR46130">
    <property type="entry name" value="LAMGL DOMAIN-CONTAINING PROTEIN"/>
    <property type="match status" value="1"/>
</dbReference>
<reference evidence="7 8" key="1">
    <citation type="submission" date="2024-09" db="EMBL/GenBank/DDBJ databases">
        <title>A chromosome-level genome assembly of Gray's grenadier anchovy, Coilia grayii.</title>
        <authorList>
            <person name="Fu Z."/>
        </authorList>
    </citation>
    <scope>NUCLEOTIDE SEQUENCE [LARGE SCALE GENOMIC DNA]</scope>
    <source>
        <strain evidence="7">G4</strain>
        <tissue evidence="7">Muscle</tissue>
    </source>
</reference>
<feature type="domain" description="Sushi" evidence="6">
    <location>
        <begin position="36"/>
        <end position="97"/>
    </location>
</feature>
<gene>
    <name evidence="7" type="ORF">ACEWY4_012141</name>
</gene>
<dbReference type="PANTHER" id="PTHR46130:SF2">
    <property type="entry name" value="PAPPALYSIN-1"/>
    <property type="match status" value="1"/>
</dbReference>
<dbReference type="Gene3D" id="2.10.70.10">
    <property type="entry name" value="Complement Module, domain 1"/>
    <property type="match status" value="2"/>
</dbReference>
<keyword evidence="1" id="KW-0677">Repeat</keyword>
<dbReference type="InterPro" id="IPR000436">
    <property type="entry name" value="Sushi_SCR_CCP_dom"/>
</dbReference>
<proteinExistence type="predicted"/>
<evidence type="ECO:0000259" key="6">
    <source>
        <dbReference type="PROSITE" id="PS50923"/>
    </source>
</evidence>
<accession>A0ABD1K092</accession>
<keyword evidence="4" id="KW-0768">Sushi</keyword>
<evidence type="ECO:0000256" key="2">
    <source>
        <dbReference type="ARBA" id="ARBA00023157"/>
    </source>
</evidence>
<dbReference type="PROSITE" id="PS50923">
    <property type="entry name" value="SUSHI"/>
    <property type="match status" value="1"/>
</dbReference>
<dbReference type="InterPro" id="IPR043543">
    <property type="entry name" value="PAPPA/PAPPA2"/>
</dbReference>
<name>A0ABD1K092_9TELE</name>
<dbReference type="SMART" id="SM00004">
    <property type="entry name" value="NL"/>
    <property type="match status" value="1"/>
</dbReference>
<evidence type="ECO:0000256" key="4">
    <source>
        <dbReference type="PROSITE-ProRule" id="PRU00302"/>
    </source>
</evidence>
<dbReference type="InterPro" id="IPR035976">
    <property type="entry name" value="Sushi/SCR/CCP_sf"/>
</dbReference>
<keyword evidence="8" id="KW-1185">Reference proteome</keyword>
<organism evidence="7 8">
    <name type="scientific">Coilia grayii</name>
    <name type="common">Gray's grenadier anchovy</name>
    <dbReference type="NCBI Taxonomy" id="363190"/>
    <lineage>
        <taxon>Eukaryota</taxon>
        <taxon>Metazoa</taxon>
        <taxon>Chordata</taxon>
        <taxon>Craniata</taxon>
        <taxon>Vertebrata</taxon>
        <taxon>Euteleostomi</taxon>
        <taxon>Actinopterygii</taxon>
        <taxon>Neopterygii</taxon>
        <taxon>Teleostei</taxon>
        <taxon>Clupei</taxon>
        <taxon>Clupeiformes</taxon>
        <taxon>Clupeoidei</taxon>
        <taxon>Engraulidae</taxon>
        <taxon>Coilinae</taxon>
        <taxon>Coilia</taxon>
    </lineage>
</organism>
<evidence type="ECO:0000313" key="7">
    <source>
        <dbReference type="EMBL" id="KAL2092343.1"/>
    </source>
</evidence>
<comment type="caution">
    <text evidence="4">Lacks conserved residue(s) required for the propagation of feature annotation.</text>
</comment>
<dbReference type="FunFam" id="2.10.70.10:FF:000057">
    <property type="entry name" value="Pappalysin 1"/>
    <property type="match status" value="1"/>
</dbReference>
<dbReference type="CDD" id="cd00033">
    <property type="entry name" value="CCP"/>
    <property type="match status" value="1"/>
</dbReference>
<dbReference type="Pfam" id="PF00084">
    <property type="entry name" value="Sushi"/>
    <property type="match status" value="2"/>
</dbReference>